<dbReference type="EMBL" id="WMIA01000001">
    <property type="protein sequence ID" value="MTF37533.1"/>
    <property type="molecule type" value="Genomic_DNA"/>
</dbReference>
<organism evidence="2 3">
    <name type="scientific">Cyanobacterium aponinum 0216</name>
    <dbReference type="NCBI Taxonomy" id="2676140"/>
    <lineage>
        <taxon>Bacteria</taxon>
        <taxon>Bacillati</taxon>
        <taxon>Cyanobacteriota</taxon>
        <taxon>Cyanophyceae</taxon>
        <taxon>Oscillatoriophycideae</taxon>
        <taxon>Chroococcales</taxon>
        <taxon>Geminocystaceae</taxon>
        <taxon>Cyanobacterium</taxon>
    </lineage>
</organism>
<feature type="transmembrane region" description="Helical" evidence="1">
    <location>
        <begin position="28"/>
        <end position="46"/>
    </location>
</feature>
<gene>
    <name evidence="2" type="ORF">GGC33_01095</name>
</gene>
<dbReference type="RefSeq" id="WP_165776013.1">
    <property type="nucleotide sequence ID" value="NZ_WMIA01000001.1"/>
</dbReference>
<evidence type="ECO:0000313" key="2">
    <source>
        <dbReference type="EMBL" id="MTF37533.1"/>
    </source>
</evidence>
<evidence type="ECO:0000256" key="1">
    <source>
        <dbReference type="SAM" id="Phobius"/>
    </source>
</evidence>
<dbReference type="AlphaFoldDB" id="A0A844GPN9"/>
<reference evidence="2 3" key="1">
    <citation type="submission" date="2019-11" db="EMBL/GenBank/DDBJ databases">
        <title>Isolation of a new High Light Tolerant Cyanobacteria.</title>
        <authorList>
            <person name="Dobson Z."/>
            <person name="Vaughn N."/>
            <person name="Vaughn M."/>
            <person name="Fromme P."/>
            <person name="Mazor Y."/>
        </authorList>
    </citation>
    <scope>NUCLEOTIDE SEQUENCE [LARGE SCALE GENOMIC DNA]</scope>
    <source>
        <strain evidence="2 3">0216</strain>
    </source>
</reference>
<keyword evidence="1" id="KW-0472">Membrane</keyword>
<comment type="caution">
    <text evidence="2">The sequence shown here is derived from an EMBL/GenBank/DDBJ whole genome shotgun (WGS) entry which is preliminary data.</text>
</comment>
<protein>
    <submittedName>
        <fullName evidence="2">Uncharacterized protein</fullName>
    </submittedName>
</protein>
<dbReference type="Proteomes" id="UP000437131">
    <property type="component" value="Unassembled WGS sequence"/>
</dbReference>
<sequence>MAEGKGENTIPYKEVKVTFSSPYGSRSYISWWCYALCLWCLCLYHYRYLSGEY</sequence>
<evidence type="ECO:0000313" key="3">
    <source>
        <dbReference type="Proteomes" id="UP000437131"/>
    </source>
</evidence>
<keyword evidence="1" id="KW-1133">Transmembrane helix</keyword>
<name>A0A844GPN9_9CHRO</name>
<keyword evidence="1" id="KW-0812">Transmembrane</keyword>
<accession>A0A844GPN9</accession>
<proteinExistence type="predicted"/>